<dbReference type="Proteomes" id="UP000315496">
    <property type="component" value="Chromosome 2"/>
</dbReference>
<sequence length="624" mass="69425">MEANDSNTVSRILSLIPSASFVALDTEFFCGRQTILPPFTSIETFYDTSAQAQATQAVAQLGITVAVPKSAAKDPFPNLGLPVLRDLTFHNFCFNTYISDPTIFTFDTVRFLRKNGFNFNAWADSAVSLETHCDAVLGAVSDFWRRLTTSVDLFHGSRGINPAANAERGEGIDAPAPTDGGKIQRQAVTDASHLRESFLEATVASLKAKKPCPYLDNDSGPLAQIEVSIPSNSVKAYVEHFLHAIRDEARAYDTGGLVEFFISIFPKALAPESLLDNYQELKARDIEELTGCKTTLSLPVANDSSMVHLTICAFRYRDDAQMAAHAAVEKLIEEARGFRVFFELLQAYKVPLVCFSGMSDVFLVLRSVYGYAYVDTYQKFQSLCRHILYSTFDLKLLINLYPISNLIATRFSMRKRSLERIFSVTGNKRSSHGQAHDAGYDSYMTAYAFAWIGMHILGDAEAISLTSEEMAIYKLGSCRPSLTSGIVLAALGYCKNRLYIYGNFSPLPIFSDVSSVGTSGTISDNDFLVFALHPVKSYDRVVQAMEPFIDECKNTYPQERPHVFIDRDNNYGRVFIRASHPMAQKLLQNVRSSELKNHSSEYVDSSIAEIHTFEFLCSTTPTQK</sequence>
<reference evidence="2 3" key="1">
    <citation type="submission" date="2019-05" db="EMBL/GenBank/DDBJ databases">
        <title>The compact genome of Giardia muris reveals important steps in the evolution of intestinal protozoan parasites.</title>
        <authorList>
            <person name="Xu F."/>
            <person name="Jimenez-Gonzalez A."/>
            <person name="Einarsson E."/>
            <person name="Astvaldsson A."/>
            <person name="Peirasmaki D."/>
            <person name="Eckmann L."/>
            <person name="Andersson J.O."/>
            <person name="Svard S.G."/>
            <person name="Jerlstrom-Hultqvist J."/>
        </authorList>
    </citation>
    <scope>NUCLEOTIDE SEQUENCE [LARGE SCALE GENOMIC DNA]</scope>
    <source>
        <strain evidence="2 3">Roberts-Thomson</strain>
    </source>
</reference>
<dbReference type="AlphaFoldDB" id="A0A4Z1T3W4"/>
<comment type="caution">
    <text evidence="2">The sequence shown here is derived from an EMBL/GenBank/DDBJ whole genome shotgun (WGS) entry which is preliminary data.</text>
</comment>
<dbReference type="VEuPathDB" id="GiardiaDB:GMRT_13199"/>
<name>A0A4Z1T3W4_GIAMU</name>
<dbReference type="Pfam" id="PF04857">
    <property type="entry name" value="CAF1"/>
    <property type="match status" value="1"/>
</dbReference>
<gene>
    <name evidence="2" type="ORF">GMRT_13199</name>
</gene>
<evidence type="ECO:0000313" key="3">
    <source>
        <dbReference type="Proteomes" id="UP000315496"/>
    </source>
</evidence>
<dbReference type="SUPFAM" id="SSF53098">
    <property type="entry name" value="Ribonuclease H-like"/>
    <property type="match status" value="1"/>
</dbReference>
<organism evidence="2 3">
    <name type="scientific">Giardia muris</name>
    <dbReference type="NCBI Taxonomy" id="5742"/>
    <lineage>
        <taxon>Eukaryota</taxon>
        <taxon>Metamonada</taxon>
        <taxon>Diplomonadida</taxon>
        <taxon>Hexamitidae</taxon>
        <taxon>Giardiinae</taxon>
        <taxon>Giardia</taxon>
    </lineage>
</organism>
<dbReference type="EMBL" id="VDLU01000002">
    <property type="protein sequence ID" value="TNJ28673.1"/>
    <property type="molecule type" value="Genomic_DNA"/>
</dbReference>
<comment type="similarity">
    <text evidence="1">Belongs to the CAF1 family.</text>
</comment>
<dbReference type="InterPro" id="IPR036397">
    <property type="entry name" value="RNaseH_sf"/>
</dbReference>
<dbReference type="PANTHER" id="PTHR15092:SF22">
    <property type="entry name" value="POLY(A)-SPECIFIC RIBONUCLEASE PNLDC1"/>
    <property type="match status" value="1"/>
</dbReference>
<accession>A0A4Z1T3W4</accession>
<dbReference type="Gene3D" id="3.30.420.10">
    <property type="entry name" value="Ribonuclease H-like superfamily/Ribonuclease H"/>
    <property type="match status" value="2"/>
</dbReference>
<dbReference type="OrthoDB" id="1432093at2759"/>
<dbReference type="GO" id="GO:0000175">
    <property type="term" value="F:3'-5'-RNA exonuclease activity"/>
    <property type="evidence" value="ECO:0007669"/>
    <property type="project" value="TreeGrafter"/>
</dbReference>
<dbReference type="InterPro" id="IPR012337">
    <property type="entry name" value="RNaseH-like_sf"/>
</dbReference>
<dbReference type="InterPro" id="IPR006941">
    <property type="entry name" value="RNase_CAF1"/>
</dbReference>
<proteinExistence type="inferred from homology"/>
<dbReference type="InterPro" id="IPR051181">
    <property type="entry name" value="CAF1_poly(A)_ribonucleases"/>
</dbReference>
<protein>
    <submittedName>
        <fullName evidence="2">CAF1 family ribonuclease</fullName>
    </submittedName>
</protein>
<evidence type="ECO:0000256" key="1">
    <source>
        <dbReference type="ARBA" id="ARBA00008372"/>
    </source>
</evidence>
<evidence type="ECO:0000313" key="2">
    <source>
        <dbReference type="EMBL" id="TNJ28673.1"/>
    </source>
</evidence>
<dbReference type="GO" id="GO:0003723">
    <property type="term" value="F:RNA binding"/>
    <property type="evidence" value="ECO:0007669"/>
    <property type="project" value="TreeGrafter"/>
</dbReference>
<dbReference type="PANTHER" id="PTHR15092">
    <property type="entry name" value="POLY A -SPECIFIC RIBONUCLEASE/TARGET OF EGR1, MEMBER 1"/>
    <property type="match status" value="1"/>
</dbReference>
<keyword evidence="3" id="KW-1185">Reference proteome</keyword>